<dbReference type="Proteomes" id="UP000199504">
    <property type="component" value="Unassembled WGS sequence"/>
</dbReference>
<name>A0A1C4WXU9_9ACTN</name>
<dbReference type="CDD" id="cd00834">
    <property type="entry name" value="KAS_I_II"/>
    <property type="match status" value="1"/>
</dbReference>
<sequence>MRPIVTVTGVGLVSPVGATAAEVFTAVGEGRSGLTRPPEGHPVHGVVDVAGFSPPIDPASVLPGPESRVVDRSIVMALRAAEDALADAGVQVGRDVDPYRIAVIVSGVGGLSTLESQVLERARRGRFGVSPYMLPGTLPNMGAARIAIRFGVRGYTSSIGTACAAGAQSIGEAVRILRAGEADMVLCGCSEAPLFPTFADAFGNARALARGWSDPTAASRPFDRRRNGLVLGEGAGVLLLERAAHAAARGARRYADVLGWGATNDAHHPTTPRPDGTGAAQCMRIALRDAGLRPDDIGYVNAHGTGTRAGDAAEATALREVYGSSTPPVSSTKGVTGHLLGVSGVVEAAVCAEVLRTGLLPPTHNLDDPDPACEMDLIRKEPRAVPVRAVLSNSFGFGGHNVSLVLGHPEPLPG</sequence>
<dbReference type="FunFam" id="3.40.47.10:FF:000029">
    <property type="entry name" value="3-oxoacyl-[acyl-carrier-protein] synthase 1"/>
    <property type="match status" value="1"/>
</dbReference>
<dbReference type="GO" id="GO:0006633">
    <property type="term" value="P:fatty acid biosynthetic process"/>
    <property type="evidence" value="ECO:0007669"/>
    <property type="project" value="InterPro"/>
</dbReference>
<dbReference type="SUPFAM" id="SSF53901">
    <property type="entry name" value="Thiolase-like"/>
    <property type="match status" value="2"/>
</dbReference>
<dbReference type="AlphaFoldDB" id="A0A1C4WXU9"/>
<dbReference type="GO" id="GO:0004315">
    <property type="term" value="F:3-oxoacyl-[acyl-carrier-protein] synthase activity"/>
    <property type="evidence" value="ECO:0007669"/>
    <property type="project" value="UniProtKB-EC"/>
</dbReference>
<dbReference type="PANTHER" id="PTHR11712">
    <property type="entry name" value="POLYKETIDE SYNTHASE-RELATED"/>
    <property type="match status" value="1"/>
</dbReference>
<keyword evidence="7" id="KW-1185">Reference proteome</keyword>
<dbReference type="STRING" id="262898.GA0070564_102586"/>
<dbReference type="NCBIfam" id="NF005589">
    <property type="entry name" value="PRK07314.1"/>
    <property type="match status" value="1"/>
</dbReference>
<dbReference type="PANTHER" id="PTHR11712:SF336">
    <property type="entry name" value="3-OXOACYL-[ACYL-CARRIER-PROTEIN] SYNTHASE, MITOCHONDRIAL"/>
    <property type="match status" value="1"/>
</dbReference>
<dbReference type="SMART" id="SM00825">
    <property type="entry name" value="PKS_KS"/>
    <property type="match status" value="1"/>
</dbReference>
<keyword evidence="3 6" id="KW-0012">Acyltransferase</keyword>
<evidence type="ECO:0000256" key="2">
    <source>
        <dbReference type="ARBA" id="ARBA00022679"/>
    </source>
</evidence>
<dbReference type="InterPro" id="IPR018201">
    <property type="entry name" value="Ketoacyl_synth_AS"/>
</dbReference>
<reference evidence="7" key="1">
    <citation type="submission" date="2016-06" db="EMBL/GenBank/DDBJ databases">
        <authorList>
            <person name="Varghese N."/>
            <person name="Submissions Spin"/>
        </authorList>
    </citation>
    <scope>NUCLEOTIDE SEQUENCE [LARGE SCALE GENOMIC DNA]</scope>
    <source>
        <strain evidence="7">DSM 44830</strain>
    </source>
</reference>
<dbReference type="InterPro" id="IPR014030">
    <property type="entry name" value="Ketoacyl_synth_N"/>
</dbReference>
<dbReference type="InterPro" id="IPR000794">
    <property type="entry name" value="Beta-ketoacyl_synthase"/>
</dbReference>
<dbReference type="InterPro" id="IPR020841">
    <property type="entry name" value="PKS_Beta-ketoAc_synthase_dom"/>
</dbReference>
<evidence type="ECO:0000313" key="7">
    <source>
        <dbReference type="Proteomes" id="UP000199504"/>
    </source>
</evidence>
<dbReference type="PROSITE" id="PS52004">
    <property type="entry name" value="KS3_2"/>
    <property type="match status" value="1"/>
</dbReference>
<organism evidence="6 7">
    <name type="scientific">Micromonospora mirobrigensis</name>
    <dbReference type="NCBI Taxonomy" id="262898"/>
    <lineage>
        <taxon>Bacteria</taxon>
        <taxon>Bacillati</taxon>
        <taxon>Actinomycetota</taxon>
        <taxon>Actinomycetes</taxon>
        <taxon>Micromonosporales</taxon>
        <taxon>Micromonosporaceae</taxon>
        <taxon>Micromonospora</taxon>
    </lineage>
</organism>
<accession>A0A1C4WXU9</accession>
<dbReference type="Pfam" id="PF00109">
    <property type="entry name" value="ketoacyl-synt"/>
    <property type="match status" value="1"/>
</dbReference>
<dbReference type="Gene3D" id="3.40.47.10">
    <property type="match status" value="1"/>
</dbReference>
<evidence type="ECO:0000256" key="4">
    <source>
        <dbReference type="RuleBase" id="RU003694"/>
    </source>
</evidence>
<evidence type="ECO:0000256" key="1">
    <source>
        <dbReference type="ARBA" id="ARBA00008467"/>
    </source>
</evidence>
<dbReference type="PROSITE" id="PS00606">
    <property type="entry name" value="KS3_1"/>
    <property type="match status" value="1"/>
</dbReference>
<feature type="domain" description="Ketosynthase family 3 (KS3)" evidence="5">
    <location>
        <begin position="2"/>
        <end position="408"/>
    </location>
</feature>
<evidence type="ECO:0000313" key="6">
    <source>
        <dbReference type="EMBL" id="SCF01062.1"/>
    </source>
</evidence>
<dbReference type="EC" id="2.3.1.41" evidence="6"/>
<dbReference type="InterPro" id="IPR016039">
    <property type="entry name" value="Thiolase-like"/>
</dbReference>
<evidence type="ECO:0000256" key="3">
    <source>
        <dbReference type="ARBA" id="ARBA00023315"/>
    </source>
</evidence>
<dbReference type="EMBL" id="FMCX01000002">
    <property type="protein sequence ID" value="SCF01062.1"/>
    <property type="molecule type" value="Genomic_DNA"/>
</dbReference>
<dbReference type="InterPro" id="IPR014031">
    <property type="entry name" value="Ketoacyl_synth_C"/>
</dbReference>
<gene>
    <name evidence="6" type="ORF">GA0070564_102586</name>
</gene>
<protein>
    <submittedName>
        <fullName evidence="6">3-oxoacyl-[acyl-carrier-protein] synthase II</fullName>
        <ecNumber evidence="6">2.3.1.41</ecNumber>
    </submittedName>
</protein>
<comment type="similarity">
    <text evidence="1 4">Belongs to the thiolase-like superfamily. Beta-ketoacyl-ACP synthases family.</text>
</comment>
<evidence type="ECO:0000259" key="5">
    <source>
        <dbReference type="PROSITE" id="PS52004"/>
    </source>
</evidence>
<proteinExistence type="inferred from homology"/>
<dbReference type="Pfam" id="PF02801">
    <property type="entry name" value="Ketoacyl-synt_C"/>
    <property type="match status" value="1"/>
</dbReference>
<keyword evidence="2 4" id="KW-0808">Transferase</keyword>